<keyword evidence="4" id="KW-1185">Reference proteome</keyword>
<dbReference type="GO" id="GO:0004674">
    <property type="term" value="F:protein serine/threonine kinase activity"/>
    <property type="evidence" value="ECO:0007669"/>
    <property type="project" value="UniProtKB-KW"/>
</dbReference>
<keyword evidence="1" id="KW-0723">Serine/threonine-protein kinase</keyword>
<gene>
    <name evidence="3" type="ORF">FHX73_112828</name>
</gene>
<dbReference type="AlphaFoldDB" id="A0A561UI06"/>
<keyword evidence="1" id="KW-0808">Transferase</keyword>
<comment type="caution">
    <text evidence="3">The sequence shown here is derived from an EMBL/GenBank/DDBJ whole genome shotgun (WGS) entry which is preliminary data.</text>
</comment>
<protein>
    <recommendedName>
        <fullName evidence="2">Histidine kinase/HSP90-like ATPase domain-containing protein</fullName>
    </recommendedName>
</protein>
<dbReference type="CDD" id="cd16936">
    <property type="entry name" value="HATPase_RsbW-like"/>
    <property type="match status" value="1"/>
</dbReference>
<dbReference type="InterPro" id="IPR036890">
    <property type="entry name" value="HATPase_C_sf"/>
</dbReference>
<dbReference type="InterPro" id="IPR050267">
    <property type="entry name" value="Anti-sigma-factor_SerPK"/>
</dbReference>
<reference evidence="3 4" key="1">
    <citation type="submission" date="2019-06" db="EMBL/GenBank/DDBJ databases">
        <title>Sequencing the genomes of 1000 actinobacteria strains.</title>
        <authorList>
            <person name="Klenk H.-P."/>
        </authorList>
    </citation>
    <scope>NUCLEOTIDE SEQUENCE [LARGE SCALE GENOMIC DNA]</scope>
    <source>
        <strain evidence="3 4">DSM 44826</strain>
    </source>
</reference>
<name>A0A561UI06_9ACTN</name>
<keyword evidence="1" id="KW-0418">Kinase</keyword>
<dbReference type="EMBL" id="VIWT01000001">
    <property type="protein sequence ID" value="TWF98996.1"/>
    <property type="molecule type" value="Genomic_DNA"/>
</dbReference>
<evidence type="ECO:0000259" key="2">
    <source>
        <dbReference type="Pfam" id="PF13581"/>
    </source>
</evidence>
<dbReference type="Pfam" id="PF13581">
    <property type="entry name" value="HATPase_c_2"/>
    <property type="match status" value="1"/>
</dbReference>
<dbReference type="Gene3D" id="3.30.565.10">
    <property type="entry name" value="Histidine kinase-like ATPase, C-terminal domain"/>
    <property type="match status" value="1"/>
</dbReference>
<sequence>MRLVSSLPVRRLSVGPVDPPFQLLALVVRSTLRAARHRLRDHLAAHGLDPDDACLLLSELVGNALLHGGDSAAVVWEVRGDRLYIGVADGSPAELALVPDGGERDGGRGLFLVDLLAVEWGVRPLGESGKEIWCELAVKAA</sequence>
<organism evidence="3 4">
    <name type="scientific">Kitasatospora viridis</name>
    <dbReference type="NCBI Taxonomy" id="281105"/>
    <lineage>
        <taxon>Bacteria</taxon>
        <taxon>Bacillati</taxon>
        <taxon>Actinomycetota</taxon>
        <taxon>Actinomycetes</taxon>
        <taxon>Kitasatosporales</taxon>
        <taxon>Streptomycetaceae</taxon>
        <taxon>Kitasatospora</taxon>
    </lineage>
</organism>
<dbReference type="PANTHER" id="PTHR35526">
    <property type="entry name" value="ANTI-SIGMA-F FACTOR RSBW-RELATED"/>
    <property type="match status" value="1"/>
</dbReference>
<dbReference type="PANTHER" id="PTHR35526:SF3">
    <property type="entry name" value="ANTI-SIGMA-F FACTOR RSBW"/>
    <property type="match status" value="1"/>
</dbReference>
<evidence type="ECO:0000313" key="4">
    <source>
        <dbReference type="Proteomes" id="UP000317940"/>
    </source>
</evidence>
<evidence type="ECO:0000256" key="1">
    <source>
        <dbReference type="ARBA" id="ARBA00022527"/>
    </source>
</evidence>
<evidence type="ECO:0000313" key="3">
    <source>
        <dbReference type="EMBL" id="TWF98996.1"/>
    </source>
</evidence>
<dbReference type="SUPFAM" id="SSF55874">
    <property type="entry name" value="ATPase domain of HSP90 chaperone/DNA topoisomerase II/histidine kinase"/>
    <property type="match status" value="1"/>
</dbReference>
<proteinExistence type="predicted"/>
<dbReference type="InterPro" id="IPR003594">
    <property type="entry name" value="HATPase_dom"/>
</dbReference>
<feature type="domain" description="Histidine kinase/HSP90-like ATPase" evidence="2">
    <location>
        <begin position="31"/>
        <end position="132"/>
    </location>
</feature>
<accession>A0A561UI06</accession>
<dbReference type="Proteomes" id="UP000317940">
    <property type="component" value="Unassembled WGS sequence"/>
</dbReference>